<name>A0A7X5YL17_9CAUL</name>
<sequence length="89" mass="9815">MTDPLAPLKARFRLRAAEDLERLERLWTEEPDSADIRRTVHDLAGSAGIFGHPALGEAALAIDDRYASGGHPEQPQMDLLLQRLREAAG</sequence>
<comment type="caution">
    <text evidence="4">The sequence shown here is derived from an EMBL/GenBank/DDBJ whole genome shotgun (WGS) entry which is preliminary data.</text>
</comment>
<keyword evidence="5" id="KW-1185">Reference proteome</keyword>
<evidence type="ECO:0000259" key="3">
    <source>
        <dbReference type="PROSITE" id="PS50894"/>
    </source>
</evidence>
<accession>A0A7X5YL17</accession>
<gene>
    <name evidence="4" type="ORF">GGQ87_001941</name>
</gene>
<dbReference type="Proteomes" id="UP000587415">
    <property type="component" value="Unassembled WGS sequence"/>
</dbReference>
<dbReference type="GO" id="GO:0000160">
    <property type="term" value="P:phosphorelay signal transduction system"/>
    <property type="evidence" value="ECO:0007669"/>
    <property type="project" value="UniProtKB-KW"/>
</dbReference>
<dbReference type="EMBL" id="JAATJM010000001">
    <property type="protein sequence ID" value="NJC41683.1"/>
    <property type="molecule type" value="Genomic_DNA"/>
</dbReference>
<evidence type="ECO:0000256" key="2">
    <source>
        <dbReference type="PROSITE-ProRule" id="PRU00110"/>
    </source>
</evidence>
<dbReference type="Gene3D" id="1.20.120.160">
    <property type="entry name" value="HPT domain"/>
    <property type="match status" value="1"/>
</dbReference>
<proteinExistence type="predicted"/>
<evidence type="ECO:0000256" key="1">
    <source>
        <dbReference type="ARBA" id="ARBA00023012"/>
    </source>
</evidence>
<dbReference type="InterPro" id="IPR008207">
    <property type="entry name" value="Sig_transdc_His_kin_Hpt_dom"/>
</dbReference>
<dbReference type="PROSITE" id="PS50894">
    <property type="entry name" value="HPT"/>
    <property type="match status" value="1"/>
</dbReference>
<organism evidence="4 5">
    <name type="scientific">Brevundimonas alba</name>
    <dbReference type="NCBI Taxonomy" id="74314"/>
    <lineage>
        <taxon>Bacteria</taxon>
        <taxon>Pseudomonadati</taxon>
        <taxon>Pseudomonadota</taxon>
        <taxon>Alphaproteobacteria</taxon>
        <taxon>Caulobacterales</taxon>
        <taxon>Caulobacteraceae</taxon>
        <taxon>Brevundimonas</taxon>
    </lineage>
</organism>
<dbReference type="GO" id="GO:0004672">
    <property type="term" value="F:protein kinase activity"/>
    <property type="evidence" value="ECO:0007669"/>
    <property type="project" value="UniProtKB-ARBA"/>
</dbReference>
<reference evidence="4 5" key="1">
    <citation type="submission" date="2020-03" db="EMBL/GenBank/DDBJ databases">
        <title>Genomic Encyclopedia of Type Strains, Phase IV (KMG-IV): sequencing the most valuable type-strain genomes for metagenomic binning, comparative biology and taxonomic classification.</title>
        <authorList>
            <person name="Goeker M."/>
        </authorList>
    </citation>
    <scope>NUCLEOTIDE SEQUENCE [LARGE SCALE GENOMIC DNA]</scope>
    <source>
        <strain evidence="4 5">DSM 4736</strain>
    </source>
</reference>
<protein>
    <submittedName>
        <fullName evidence="4">HPt (Histidine-containing phosphotransfer) domain-containing protein</fullName>
    </submittedName>
</protein>
<evidence type="ECO:0000313" key="4">
    <source>
        <dbReference type="EMBL" id="NJC41683.1"/>
    </source>
</evidence>
<feature type="domain" description="HPt" evidence="3">
    <location>
        <begin position="1"/>
        <end position="89"/>
    </location>
</feature>
<keyword evidence="2" id="KW-0597">Phosphoprotein</keyword>
<feature type="modified residue" description="Phosphohistidine" evidence="2">
    <location>
        <position position="41"/>
    </location>
</feature>
<evidence type="ECO:0000313" key="5">
    <source>
        <dbReference type="Proteomes" id="UP000587415"/>
    </source>
</evidence>
<dbReference type="Pfam" id="PF01627">
    <property type="entry name" value="Hpt"/>
    <property type="match status" value="1"/>
</dbReference>
<dbReference type="SUPFAM" id="SSF47226">
    <property type="entry name" value="Histidine-containing phosphotransfer domain, HPT domain"/>
    <property type="match status" value="1"/>
</dbReference>
<dbReference type="InterPro" id="IPR036641">
    <property type="entry name" value="HPT_dom_sf"/>
</dbReference>
<keyword evidence="1" id="KW-0902">Two-component regulatory system</keyword>
<dbReference type="RefSeq" id="WP_168046979.1">
    <property type="nucleotide sequence ID" value="NZ_JAATJM010000001.1"/>
</dbReference>
<dbReference type="AlphaFoldDB" id="A0A7X5YL17"/>